<dbReference type="Gene3D" id="1.10.530.10">
    <property type="match status" value="1"/>
</dbReference>
<dbReference type="HOGENOM" id="CLU_019016_0_1_6"/>
<dbReference type="GO" id="GO:0004553">
    <property type="term" value="F:hydrolase activity, hydrolyzing O-glycosyl compounds"/>
    <property type="evidence" value="ECO:0007669"/>
    <property type="project" value="InterPro"/>
</dbReference>
<dbReference type="EMBL" id="CP000934">
    <property type="protein sequence ID" value="ACE82722.1"/>
    <property type="molecule type" value="Genomic_DNA"/>
</dbReference>
<dbReference type="Pfam" id="PF14718">
    <property type="entry name" value="SLT_L"/>
    <property type="match status" value="1"/>
</dbReference>
<dbReference type="RefSeq" id="WP_012487625.1">
    <property type="nucleotide sequence ID" value="NC_010995.1"/>
</dbReference>
<evidence type="ECO:0000256" key="2">
    <source>
        <dbReference type="ARBA" id="ARBA00022729"/>
    </source>
</evidence>
<evidence type="ECO:0000256" key="3">
    <source>
        <dbReference type="SAM" id="SignalP"/>
    </source>
</evidence>
<dbReference type="SUPFAM" id="SSF53955">
    <property type="entry name" value="Lysozyme-like"/>
    <property type="match status" value="1"/>
</dbReference>
<proteinExistence type="inferred from homology"/>
<feature type="domain" description="Lytic transglycosylase superhelical linker" evidence="5">
    <location>
        <begin position="436"/>
        <end position="503"/>
    </location>
</feature>
<evidence type="ECO:0000313" key="6">
    <source>
        <dbReference type="EMBL" id="ACE82722.1"/>
    </source>
</evidence>
<evidence type="ECO:0000256" key="1">
    <source>
        <dbReference type="ARBA" id="ARBA00007734"/>
    </source>
</evidence>
<keyword evidence="6" id="KW-0378">Hydrolase</keyword>
<dbReference type="PANTHER" id="PTHR37423:SF5">
    <property type="entry name" value="SOLUBLE LYTIC MUREIN TRANSGLYCOSYLASE"/>
    <property type="match status" value="1"/>
</dbReference>
<dbReference type="EC" id="3.2.1.-" evidence="6"/>
<feature type="signal peptide" evidence="3">
    <location>
        <begin position="1"/>
        <end position="29"/>
    </location>
</feature>
<dbReference type="Gene3D" id="1.25.20.10">
    <property type="entry name" value="Bacterial muramidases"/>
    <property type="match status" value="1"/>
</dbReference>
<evidence type="ECO:0000259" key="4">
    <source>
        <dbReference type="Pfam" id="PF01464"/>
    </source>
</evidence>
<organism evidence="6 7">
    <name type="scientific">Cellvibrio japonicus (strain Ueda107)</name>
    <name type="common">Pseudomonas fluorescens subsp. cellulosa</name>
    <dbReference type="NCBI Taxonomy" id="498211"/>
    <lineage>
        <taxon>Bacteria</taxon>
        <taxon>Pseudomonadati</taxon>
        <taxon>Pseudomonadota</taxon>
        <taxon>Gammaproteobacteria</taxon>
        <taxon>Cellvibrionales</taxon>
        <taxon>Cellvibrionaceae</taxon>
        <taxon>Cellvibrio</taxon>
    </lineage>
</organism>
<accession>B3PHL6</accession>
<dbReference type="InterPro" id="IPR008939">
    <property type="entry name" value="Lytic_TGlycosylase_superhlx_U"/>
</dbReference>
<dbReference type="Proteomes" id="UP000001036">
    <property type="component" value="Chromosome"/>
</dbReference>
<sequence>MSFTRLLFHPLGLSVSLILGCSLAPLSLANNTSTQQAVAPPGIALASSHIPTKPDQYTVQRKKYAAAQKALSAKNTTEFHRLSEQLAGYPLLTYLEYEELVPRLVNLPYKDVERFFARYPDSFLAERLTHRWLRTLAQRQQWQDYRRFYDARLSDPELACLNLRARLETKDTSALVEADSLWNIEKTQSKACDPVFEQWKKAGRMTPELIWSRHLKVVRAGDVGMAGYLARQLPAAKQPLALQLQQVNANPGLIKQTTRFSQQTPEMKSIILLGLEKYARQDASDALRLWQHYDAQQLFEDADRLHIKHQIALRLLHQKKDREAELLVASSPDLSRLDLVEWLIRESLRRQDWEKVNEWLTRLPDDARQTERWRYWRARTMEELKILEHNGETPTAIYASLAPQRSFYGFLSADKTGIDYHLLDRPVTFTPEQLTKVENHPGIQRAREFYLMGNMSAASREWFYSTRRLPAQDIAIAGRLAKSWGWYRQGIQAMVDGNYWDDLEVRFPVLYQDHVAKAAKKTSVNPLLILAVTRQESAFMHDAKSPAGAVGLMQLLPSTAKQTAQRNGLSFHQQDLLTPEKNIALGSHYLEQLLKTYDGNRILAAAAYNAGPGRVRQWLNKEKDSQLPYDVWIETIPFRETRGYVQNVLSFSVIYAYRLGQKQNFITPEEANTQL</sequence>
<gene>
    <name evidence="6" type="primary">lmt23A</name>
    <name evidence="6" type="ordered locus">CJA_2017</name>
</gene>
<dbReference type="InterPro" id="IPR012289">
    <property type="entry name" value="Lytic_TGlycosylase_superhlx_L"/>
</dbReference>
<dbReference type="eggNOG" id="COG0741">
    <property type="taxonomic scope" value="Bacteria"/>
</dbReference>
<name>B3PHL6_CELJU</name>
<keyword evidence="7" id="KW-1185">Reference proteome</keyword>
<feature type="chain" id="PRO_5002796557" evidence="3">
    <location>
        <begin position="30"/>
        <end position="675"/>
    </location>
</feature>
<dbReference type="AlphaFoldDB" id="B3PHL6"/>
<feature type="domain" description="Transglycosylase SLT" evidence="4">
    <location>
        <begin position="515"/>
        <end position="625"/>
    </location>
</feature>
<dbReference type="OrthoDB" id="92254at2"/>
<dbReference type="CDD" id="cd13401">
    <property type="entry name" value="Slt70-like"/>
    <property type="match status" value="1"/>
</dbReference>
<dbReference type="InterPro" id="IPR023346">
    <property type="entry name" value="Lysozyme-like_dom_sf"/>
</dbReference>
<comment type="similarity">
    <text evidence="1">Belongs to the transglycosylase Slt family.</text>
</comment>
<protein>
    <submittedName>
        <fullName evidence="6">Lytic murein transglycosylase, putative, lmt23A</fullName>
        <ecNumber evidence="6">3.2.1.-</ecNumber>
    </submittedName>
</protein>
<keyword evidence="6" id="KW-0326">Glycosidase</keyword>
<evidence type="ECO:0000259" key="5">
    <source>
        <dbReference type="Pfam" id="PF14718"/>
    </source>
</evidence>
<dbReference type="Gene3D" id="1.10.1240.20">
    <property type="entry name" value="Lytic transglycosylase, superhelical linker domain"/>
    <property type="match status" value="1"/>
</dbReference>
<dbReference type="PANTHER" id="PTHR37423">
    <property type="entry name" value="SOLUBLE LYTIC MUREIN TRANSGLYCOSYLASE-RELATED"/>
    <property type="match status" value="1"/>
</dbReference>
<dbReference type="PROSITE" id="PS51257">
    <property type="entry name" value="PROKAR_LIPOPROTEIN"/>
    <property type="match status" value="1"/>
</dbReference>
<dbReference type="CAZy" id="GH23">
    <property type="family name" value="Glycoside Hydrolase Family 23"/>
</dbReference>
<dbReference type="InterPro" id="IPR008258">
    <property type="entry name" value="Transglycosylase_SLT_dom_1"/>
</dbReference>
<reference evidence="6 7" key="1">
    <citation type="journal article" date="2008" name="J. Bacteriol.">
        <title>Insights into plant cell wall degradation from the genome sequence of the soil bacterium Cellvibrio japonicus.</title>
        <authorList>
            <person name="Deboy R.T."/>
            <person name="Mongodin E.F."/>
            <person name="Fouts D.E."/>
            <person name="Tailford L.E."/>
            <person name="Khouri H."/>
            <person name="Emerson J.B."/>
            <person name="Mohamoud Y."/>
            <person name="Watkins K."/>
            <person name="Henrissat B."/>
            <person name="Gilbert H.J."/>
            <person name="Nelson K.E."/>
        </authorList>
    </citation>
    <scope>NUCLEOTIDE SEQUENCE [LARGE SCALE GENOMIC DNA]</scope>
    <source>
        <strain evidence="6 7">Ueda107</strain>
    </source>
</reference>
<evidence type="ECO:0000313" key="7">
    <source>
        <dbReference type="Proteomes" id="UP000001036"/>
    </source>
</evidence>
<dbReference type="STRING" id="498211.CJA_2017"/>
<dbReference type="SUPFAM" id="SSF48435">
    <property type="entry name" value="Bacterial muramidases"/>
    <property type="match status" value="1"/>
</dbReference>
<dbReference type="Pfam" id="PF01464">
    <property type="entry name" value="SLT"/>
    <property type="match status" value="1"/>
</dbReference>
<dbReference type="KEGG" id="cja:CJA_2017"/>
<dbReference type="GO" id="GO:0042597">
    <property type="term" value="C:periplasmic space"/>
    <property type="evidence" value="ECO:0007669"/>
    <property type="project" value="InterPro"/>
</dbReference>
<keyword evidence="2 3" id="KW-0732">Signal</keyword>
<dbReference type="InterPro" id="IPR037061">
    <property type="entry name" value="Lytic_TGlycoase_superhlx_L_sf"/>
</dbReference>